<evidence type="ECO:0000256" key="3">
    <source>
        <dbReference type="SAM" id="Phobius"/>
    </source>
</evidence>
<dbReference type="GO" id="GO:0009986">
    <property type="term" value="C:cell surface"/>
    <property type="evidence" value="ECO:0007669"/>
    <property type="project" value="UniProtKB-SubCell"/>
</dbReference>
<sequence length="141" mass="14986">MEVLSRKLLRLPRNQKGLTLIELLAVLIILGIILAIAVPSVTGVINRSKLQADIGSLNLIKDAGLRYALANDLTASSTTVTVQQLVADGFLNAVPQSQSKKVAQFGSVVITLSGNTYTVKVYVEDTGTPNTEITEATFSST</sequence>
<evidence type="ECO:0000256" key="2">
    <source>
        <dbReference type="ARBA" id="ARBA00023287"/>
    </source>
</evidence>
<accession>L0EI19</accession>
<dbReference type="eggNOG" id="COG2165">
    <property type="taxonomic scope" value="Bacteria"/>
</dbReference>
<dbReference type="AlphaFoldDB" id="L0EI19"/>
<dbReference type="STRING" id="717605.Theco_3877"/>
<dbReference type="RefSeq" id="WP_015256603.1">
    <property type="nucleotide sequence ID" value="NC_019897.1"/>
</dbReference>
<dbReference type="GO" id="GO:0030420">
    <property type="term" value="P:establishment of competence for transformation"/>
    <property type="evidence" value="ECO:0007669"/>
    <property type="project" value="UniProtKB-KW"/>
</dbReference>
<dbReference type="NCBIfam" id="TIGR02532">
    <property type="entry name" value="IV_pilin_GFxxxE"/>
    <property type="match status" value="1"/>
</dbReference>
<proteinExistence type="predicted"/>
<gene>
    <name evidence="4" type="ordered locus">Theco_3877</name>
</gene>
<keyword evidence="3" id="KW-0812">Transmembrane</keyword>
<comment type="subcellular location">
    <subcellularLocation>
        <location evidence="1">Cell surface</location>
    </subcellularLocation>
</comment>
<keyword evidence="2" id="KW-0178">Competence</keyword>
<evidence type="ECO:0000256" key="1">
    <source>
        <dbReference type="ARBA" id="ARBA00004241"/>
    </source>
</evidence>
<dbReference type="InterPro" id="IPR012902">
    <property type="entry name" value="N_methyl_site"/>
</dbReference>
<feature type="transmembrane region" description="Helical" evidence="3">
    <location>
        <begin position="20"/>
        <end position="41"/>
    </location>
</feature>
<protein>
    <submittedName>
        <fullName evidence="4">Prepilin-type N-terminal cleavage/methylation domain-containing protein</fullName>
    </submittedName>
</protein>
<name>L0EI19_THECK</name>
<evidence type="ECO:0000313" key="5">
    <source>
        <dbReference type="Proteomes" id="UP000010795"/>
    </source>
</evidence>
<dbReference type="PROSITE" id="PS00409">
    <property type="entry name" value="PROKAR_NTER_METHYL"/>
    <property type="match status" value="1"/>
</dbReference>
<evidence type="ECO:0000313" key="4">
    <source>
        <dbReference type="EMBL" id="AGA59888.1"/>
    </source>
</evidence>
<organism evidence="4 5">
    <name type="scientific">Thermobacillus composti (strain DSM 18247 / JCM 13945 / KWC4)</name>
    <dbReference type="NCBI Taxonomy" id="717605"/>
    <lineage>
        <taxon>Bacteria</taxon>
        <taxon>Bacillati</taxon>
        <taxon>Bacillota</taxon>
        <taxon>Bacilli</taxon>
        <taxon>Bacillales</taxon>
        <taxon>Paenibacillaceae</taxon>
        <taxon>Thermobacillus</taxon>
    </lineage>
</organism>
<dbReference type="Pfam" id="PF07963">
    <property type="entry name" value="N_methyl"/>
    <property type="match status" value="1"/>
</dbReference>
<keyword evidence="3" id="KW-0472">Membrane</keyword>
<dbReference type="InterPro" id="IPR045584">
    <property type="entry name" value="Pilin-like"/>
</dbReference>
<reference evidence="5" key="1">
    <citation type="submission" date="2012-01" db="EMBL/GenBank/DDBJ databases">
        <title>Complete sequence of chromosome of Thermobacillus composti KWC4.</title>
        <authorList>
            <person name="Lucas S."/>
            <person name="Han J."/>
            <person name="Lapidus A."/>
            <person name="Cheng J.-F."/>
            <person name="Goodwin L."/>
            <person name="Pitluck S."/>
            <person name="Peters L."/>
            <person name="Ovchinnikova G."/>
            <person name="Teshima H."/>
            <person name="Detter J.C."/>
            <person name="Han C."/>
            <person name="Tapia R."/>
            <person name="Land M."/>
            <person name="Hauser L."/>
            <person name="Kyrpides N."/>
            <person name="Ivanova N."/>
            <person name="Pagani I."/>
            <person name="Anderson I."/>
            <person name="Woyke T."/>
        </authorList>
    </citation>
    <scope>NUCLEOTIDE SEQUENCE [LARGE SCALE GENOMIC DNA]</scope>
    <source>
        <strain evidence="5">DSM 18247 / JCM 13945 / KWC4</strain>
    </source>
</reference>
<dbReference type="KEGG" id="tco:Theco_3877"/>
<dbReference type="SUPFAM" id="SSF54523">
    <property type="entry name" value="Pili subunits"/>
    <property type="match status" value="1"/>
</dbReference>
<dbReference type="Proteomes" id="UP000010795">
    <property type="component" value="Chromosome"/>
</dbReference>
<dbReference type="EMBL" id="CP003255">
    <property type="protein sequence ID" value="AGA59888.1"/>
    <property type="molecule type" value="Genomic_DNA"/>
</dbReference>
<dbReference type="HOGENOM" id="CLU_091705_7_0_9"/>
<dbReference type="Gene3D" id="3.30.700.10">
    <property type="entry name" value="Glycoprotein, Type 4 Pilin"/>
    <property type="match status" value="1"/>
</dbReference>
<keyword evidence="3" id="KW-1133">Transmembrane helix</keyword>
<keyword evidence="5" id="KW-1185">Reference proteome</keyword>